<dbReference type="InterPro" id="IPR050249">
    <property type="entry name" value="Pseudomonas-type_ThrB"/>
</dbReference>
<evidence type="ECO:0000313" key="3">
    <source>
        <dbReference type="EMBL" id="MEX6687968.1"/>
    </source>
</evidence>
<evidence type="ECO:0000313" key="4">
    <source>
        <dbReference type="Proteomes" id="UP001560573"/>
    </source>
</evidence>
<evidence type="ECO:0000259" key="2">
    <source>
        <dbReference type="Pfam" id="PF01636"/>
    </source>
</evidence>
<dbReference type="RefSeq" id="WP_369329375.1">
    <property type="nucleotide sequence ID" value="NZ_JAULBC010000003.1"/>
</dbReference>
<protein>
    <submittedName>
        <fullName evidence="3">Phosphotransferase</fullName>
    </submittedName>
</protein>
<dbReference type="Proteomes" id="UP001560573">
    <property type="component" value="Unassembled WGS sequence"/>
</dbReference>
<evidence type="ECO:0000256" key="1">
    <source>
        <dbReference type="ARBA" id="ARBA00038240"/>
    </source>
</evidence>
<dbReference type="PANTHER" id="PTHR21064">
    <property type="entry name" value="AMINOGLYCOSIDE PHOSPHOTRANSFERASE DOMAIN-CONTAINING PROTEIN-RELATED"/>
    <property type="match status" value="1"/>
</dbReference>
<dbReference type="SUPFAM" id="SSF56112">
    <property type="entry name" value="Protein kinase-like (PK-like)"/>
    <property type="match status" value="1"/>
</dbReference>
<comment type="similarity">
    <text evidence="1">Belongs to the pseudomonas-type ThrB family.</text>
</comment>
<dbReference type="InterPro" id="IPR002575">
    <property type="entry name" value="Aminoglycoside_PTrfase"/>
</dbReference>
<proteinExistence type="inferred from homology"/>
<keyword evidence="4" id="KW-1185">Reference proteome</keyword>
<dbReference type="PANTHER" id="PTHR21064:SF6">
    <property type="entry name" value="AMINOGLYCOSIDE PHOSPHOTRANSFERASE DOMAIN-CONTAINING PROTEIN"/>
    <property type="match status" value="1"/>
</dbReference>
<dbReference type="Pfam" id="PF01636">
    <property type="entry name" value="APH"/>
    <property type="match status" value="1"/>
</dbReference>
<dbReference type="EMBL" id="JAULBC010000003">
    <property type="protein sequence ID" value="MEX6687968.1"/>
    <property type="molecule type" value="Genomic_DNA"/>
</dbReference>
<name>A0ABV3ZDN2_9BACT</name>
<dbReference type="Gene3D" id="3.90.1200.10">
    <property type="match status" value="1"/>
</dbReference>
<gene>
    <name evidence="3" type="ORF">QTN47_10710</name>
</gene>
<organism evidence="3 4">
    <name type="scientific">Danxiaibacter flavus</name>
    <dbReference type="NCBI Taxonomy" id="3049108"/>
    <lineage>
        <taxon>Bacteria</taxon>
        <taxon>Pseudomonadati</taxon>
        <taxon>Bacteroidota</taxon>
        <taxon>Chitinophagia</taxon>
        <taxon>Chitinophagales</taxon>
        <taxon>Chitinophagaceae</taxon>
        <taxon>Danxiaibacter</taxon>
    </lineage>
</organism>
<comment type="caution">
    <text evidence="3">The sequence shown here is derived from an EMBL/GenBank/DDBJ whole genome shotgun (WGS) entry which is preliminary data.</text>
</comment>
<accession>A0ABV3ZDN2</accession>
<feature type="domain" description="Aminoglycoside phosphotransferase" evidence="2">
    <location>
        <begin position="35"/>
        <end position="265"/>
    </location>
</feature>
<reference evidence="3 4" key="1">
    <citation type="submission" date="2023-07" db="EMBL/GenBank/DDBJ databases">
        <authorList>
            <person name="Lian W.-H."/>
        </authorList>
    </citation>
    <scope>NUCLEOTIDE SEQUENCE [LARGE SCALE GENOMIC DNA]</scope>
    <source>
        <strain evidence="3 4">SYSU DXS3180</strain>
    </source>
</reference>
<dbReference type="Gene3D" id="3.30.200.20">
    <property type="entry name" value="Phosphorylase Kinase, domain 1"/>
    <property type="match status" value="1"/>
</dbReference>
<sequence>MSHFPVSSSNLSAAHLGSYLKDQYNIEGNVHCSLLRAGVNHTYLLGCGDERFVFRVYSLNWRTRPEIEEEIKLVRYLKEKAIPVSYAIPDRNGNHIQVLNAPEGERLGVLFSIAEGDKLHNYPEELHSAVGAIMANMHLVTENLEIERTDYTWDVFLVDPFKHIRKFISADSEEMQFLERTAKWLSKQLSDADASKLRKGVVHLDIWFDNLNITESGKITLFDFDFCGNGFLCLDVAYYVLQLYHVERDEETRDKKLAAFFKGYEFIVPLSPEEKRILPMLGVALYIFYLGVQSNRYENWSNSFLSESYLKRFISQLVKRYYDLHGLGKEREMADG</sequence>
<dbReference type="InterPro" id="IPR011009">
    <property type="entry name" value="Kinase-like_dom_sf"/>
</dbReference>